<keyword evidence="1" id="KW-0812">Transmembrane</keyword>
<dbReference type="EMBL" id="CVRI01000013">
    <property type="protein sequence ID" value="CRK89619.1"/>
    <property type="molecule type" value="Genomic_DNA"/>
</dbReference>
<evidence type="ECO:0000256" key="1">
    <source>
        <dbReference type="SAM" id="Phobius"/>
    </source>
</evidence>
<reference evidence="2 3" key="1">
    <citation type="submission" date="2015-04" db="EMBL/GenBank/DDBJ databases">
        <authorList>
            <person name="Syromyatnikov M.Y."/>
            <person name="Popov V.N."/>
        </authorList>
    </citation>
    <scope>NUCLEOTIDE SEQUENCE [LARGE SCALE GENOMIC DNA]</scope>
</reference>
<accession>A0A1J1HNT3</accession>
<sequence length="96" mass="10782">MMINVIRCVKIKSNDDKSKYTLPTRKWTYLSSLILRRKRNSRQSAMCSCICDCITSTCACCAKTCCSCVACSIQTILMFCLVPIIILLIIADLMTV</sequence>
<dbReference type="Proteomes" id="UP000183832">
    <property type="component" value="Unassembled WGS sequence"/>
</dbReference>
<keyword evidence="1" id="KW-0472">Membrane</keyword>
<proteinExistence type="predicted"/>
<gene>
    <name evidence="2" type="ORF">CLUMA_CG003254</name>
</gene>
<protein>
    <submittedName>
        <fullName evidence="2">CLUMA_CG003254, isoform A</fullName>
    </submittedName>
</protein>
<evidence type="ECO:0000313" key="3">
    <source>
        <dbReference type="Proteomes" id="UP000183832"/>
    </source>
</evidence>
<keyword evidence="3" id="KW-1185">Reference proteome</keyword>
<feature type="transmembrane region" description="Helical" evidence="1">
    <location>
        <begin position="76"/>
        <end position="94"/>
    </location>
</feature>
<keyword evidence="1" id="KW-1133">Transmembrane helix</keyword>
<name>A0A1J1HNT3_9DIPT</name>
<dbReference type="AlphaFoldDB" id="A0A1J1HNT3"/>
<organism evidence="2 3">
    <name type="scientific">Clunio marinus</name>
    <dbReference type="NCBI Taxonomy" id="568069"/>
    <lineage>
        <taxon>Eukaryota</taxon>
        <taxon>Metazoa</taxon>
        <taxon>Ecdysozoa</taxon>
        <taxon>Arthropoda</taxon>
        <taxon>Hexapoda</taxon>
        <taxon>Insecta</taxon>
        <taxon>Pterygota</taxon>
        <taxon>Neoptera</taxon>
        <taxon>Endopterygota</taxon>
        <taxon>Diptera</taxon>
        <taxon>Nematocera</taxon>
        <taxon>Chironomoidea</taxon>
        <taxon>Chironomidae</taxon>
        <taxon>Clunio</taxon>
    </lineage>
</organism>
<evidence type="ECO:0000313" key="2">
    <source>
        <dbReference type="EMBL" id="CRK89619.1"/>
    </source>
</evidence>